<dbReference type="InterPro" id="IPR001251">
    <property type="entry name" value="CRAL-TRIO_dom"/>
</dbReference>
<evidence type="ECO:0000313" key="3">
    <source>
        <dbReference type="EMBL" id="TUP34206.1"/>
    </source>
</evidence>
<evidence type="ECO:0000259" key="2">
    <source>
        <dbReference type="SMART" id="SM01100"/>
    </source>
</evidence>
<dbReference type="Proteomes" id="UP000319801">
    <property type="component" value="Unassembled WGS sequence"/>
</dbReference>
<dbReference type="InterPro" id="IPR036865">
    <property type="entry name" value="CRAL-TRIO_dom_sf"/>
</dbReference>
<dbReference type="EMBL" id="VCAZ01000415">
    <property type="protein sequence ID" value="TUP34206.1"/>
    <property type="molecule type" value="Genomic_DNA"/>
</dbReference>
<dbReference type="GO" id="GO:0120013">
    <property type="term" value="F:lipid transfer activity"/>
    <property type="evidence" value="ECO:0007669"/>
    <property type="project" value="TreeGrafter"/>
</dbReference>
<evidence type="ECO:0000313" key="4">
    <source>
        <dbReference type="Proteomes" id="UP000319801"/>
    </source>
</evidence>
<dbReference type="GO" id="GO:0008431">
    <property type="term" value="F:vitamin E binding"/>
    <property type="evidence" value="ECO:0007669"/>
    <property type="project" value="TreeGrafter"/>
</dbReference>
<evidence type="ECO:0000256" key="1">
    <source>
        <dbReference type="ARBA" id="ARBA00023121"/>
    </source>
</evidence>
<proteinExistence type="predicted"/>
<dbReference type="Pfam" id="PF00650">
    <property type="entry name" value="CRAL_TRIO"/>
    <property type="match status" value="1"/>
</dbReference>
<dbReference type="SUPFAM" id="SSF52087">
    <property type="entry name" value="CRAL/TRIO domain"/>
    <property type="match status" value="1"/>
</dbReference>
<dbReference type="AlphaFoldDB" id="A0A556VX56"/>
<dbReference type="Gene3D" id="1.20.5.1200">
    <property type="entry name" value="Alpha-tocopherol transfer"/>
    <property type="match status" value="1"/>
</dbReference>
<protein>
    <submittedName>
        <fullName evidence="3">Alpha-tocopherol transfer protein</fullName>
    </submittedName>
</protein>
<dbReference type="OrthoDB" id="440711at2759"/>
<dbReference type="InterPro" id="IPR011074">
    <property type="entry name" value="CRAL/TRIO_N_dom"/>
</dbReference>
<organism evidence="3 4">
    <name type="scientific">Bagarius yarrelli</name>
    <name type="common">Goonch</name>
    <name type="synonym">Bagrus yarrelli</name>
    <dbReference type="NCBI Taxonomy" id="175774"/>
    <lineage>
        <taxon>Eukaryota</taxon>
        <taxon>Metazoa</taxon>
        <taxon>Chordata</taxon>
        <taxon>Craniata</taxon>
        <taxon>Vertebrata</taxon>
        <taxon>Euteleostomi</taxon>
        <taxon>Actinopterygii</taxon>
        <taxon>Neopterygii</taxon>
        <taxon>Teleostei</taxon>
        <taxon>Ostariophysi</taxon>
        <taxon>Siluriformes</taxon>
        <taxon>Sisoridae</taxon>
        <taxon>Sisorinae</taxon>
        <taxon>Bagarius</taxon>
    </lineage>
</organism>
<dbReference type="Gene3D" id="1.10.8.20">
    <property type="entry name" value="N-terminal domain of phosphatidylinositol transfer protein sec14p"/>
    <property type="match status" value="1"/>
</dbReference>
<dbReference type="GO" id="GO:0051180">
    <property type="term" value="P:vitamin transport"/>
    <property type="evidence" value="ECO:0007669"/>
    <property type="project" value="TreeGrafter"/>
</dbReference>
<dbReference type="GO" id="GO:0005770">
    <property type="term" value="C:late endosome"/>
    <property type="evidence" value="ECO:0007669"/>
    <property type="project" value="TreeGrafter"/>
</dbReference>
<sequence>MKALGSGGVLELQDLPVDSKQIKAHLLELRHRAEREPSLRSQPNLSDTFLIRFLRARDFDVELALKLLINYHKWRHECPEISADLRPSSIIDLLRNNYHAVLQSRDATGSRVLLYRIGQWNPKHFSAYEVFRVSLITSELIVQESETQRNGLKAIFDLQGWCFSHAFQITPSLAKKVSCVLTSILPRDLGGSGPSVDELCKEWTQHVLQAEDYLQSLCVDSAESSSHS</sequence>
<dbReference type="GO" id="GO:0042360">
    <property type="term" value="P:vitamin E metabolic process"/>
    <property type="evidence" value="ECO:0007669"/>
    <property type="project" value="TreeGrafter"/>
</dbReference>
<dbReference type="PANTHER" id="PTHR10174">
    <property type="entry name" value="ALPHA-TOCOPHEROL TRANSFER PROTEIN-RELATED"/>
    <property type="match status" value="1"/>
</dbReference>
<dbReference type="FunFam" id="1.10.8.20:FF:000003">
    <property type="entry name" value="Alpha-tocopherol transfer protein"/>
    <property type="match status" value="1"/>
</dbReference>
<comment type="caution">
    <text evidence="3">The sequence shown here is derived from an EMBL/GenBank/DDBJ whole genome shotgun (WGS) entry which is preliminary data.</text>
</comment>
<reference evidence="3 4" key="1">
    <citation type="journal article" date="2019" name="Genome Biol. Evol.">
        <title>Whole-Genome Sequencing of the Giant Devil Catfish, Bagarius yarrelli.</title>
        <authorList>
            <person name="Jiang W."/>
            <person name="Lv Y."/>
            <person name="Cheng L."/>
            <person name="Yang K."/>
            <person name="Chao B."/>
            <person name="Wang X."/>
            <person name="Li Y."/>
            <person name="Pan X."/>
            <person name="You X."/>
            <person name="Zhang Y."/>
            <person name="Yang J."/>
            <person name="Li J."/>
            <person name="Zhang X."/>
            <person name="Liu S."/>
            <person name="Sun C."/>
            <person name="Yang J."/>
            <person name="Shi Q."/>
        </authorList>
    </citation>
    <scope>NUCLEOTIDE SEQUENCE [LARGE SCALE GENOMIC DNA]</scope>
    <source>
        <strain evidence="3">JWS20170419001</strain>
        <tissue evidence="3">Muscle</tissue>
    </source>
</reference>
<dbReference type="PANTHER" id="PTHR10174:SF225">
    <property type="entry name" value="ALPHA-TOCOPHEROL TRANSFER PROTEIN"/>
    <property type="match status" value="1"/>
</dbReference>
<dbReference type="GO" id="GO:1902936">
    <property type="term" value="F:phosphatidylinositol bisphosphate binding"/>
    <property type="evidence" value="ECO:0007669"/>
    <property type="project" value="TreeGrafter"/>
</dbReference>
<dbReference type="GO" id="GO:0016020">
    <property type="term" value="C:membrane"/>
    <property type="evidence" value="ECO:0007669"/>
    <property type="project" value="TreeGrafter"/>
</dbReference>
<dbReference type="SUPFAM" id="SSF46938">
    <property type="entry name" value="CRAL/TRIO N-terminal domain"/>
    <property type="match status" value="1"/>
</dbReference>
<keyword evidence="4" id="KW-1185">Reference proteome</keyword>
<dbReference type="PRINTS" id="PR00180">
    <property type="entry name" value="CRETINALDHBP"/>
</dbReference>
<feature type="domain" description="CRAL/TRIO N-terminal" evidence="2">
    <location>
        <begin position="46"/>
        <end position="71"/>
    </location>
</feature>
<keyword evidence="1" id="KW-0446">Lipid-binding</keyword>
<accession>A0A556VX56</accession>
<dbReference type="Gene3D" id="3.40.525.10">
    <property type="entry name" value="CRAL-TRIO lipid binding domain"/>
    <property type="match status" value="1"/>
</dbReference>
<dbReference type="SMART" id="SM01100">
    <property type="entry name" value="CRAL_TRIO_N"/>
    <property type="match status" value="1"/>
</dbReference>
<dbReference type="InterPro" id="IPR036273">
    <property type="entry name" value="CRAL/TRIO_N_dom_sf"/>
</dbReference>
<gene>
    <name evidence="3" type="ORF">Baya_17014</name>
</gene>
<dbReference type="Pfam" id="PF03765">
    <property type="entry name" value="CRAL_TRIO_N"/>
    <property type="match status" value="1"/>
</dbReference>
<name>A0A556VX56_BAGYA</name>